<name>A0A074JWA0_9RHOB</name>
<dbReference type="RefSeq" id="WP_038130797.1">
    <property type="nucleotide sequence ID" value="NZ_AUNB01000028.1"/>
</dbReference>
<reference evidence="1 2" key="1">
    <citation type="journal article" date="2015" name="Antonie Van Leeuwenhoek">
        <title>Thioclava indica sp. nov., isolated from surface seawater of the Indian Ocean.</title>
        <authorList>
            <person name="Liu Y."/>
            <person name="Lai Q."/>
            <person name="Du J."/>
            <person name="Xu H."/>
            <person name="Jiang L."/>
            <person name="Shao Z."/>
        </authorList>
    </citation>
    <scope>NUCLEOTIDE SEQUENCE [LARGE SCALE GENOMIC DNA]</scope>
    <source>
        <strain evidence="1 2">DT23-4</strain>
    </source>
</reference>
<organism evidence="1 2">
    <name type="scientific">Thioclava indica</name>
    <dbReference type="NCBI Taxonomy" id="1353528"/>
    <lineage>
        <taxon>Bacteria</taxon>
        <taxon>Pseudomonadati</taxon>
        <taxon>Pseudomonadota</taxon>
        <taxon>Alphaproteobacteria</taxon>
        <taxon>Rhodobacterales</taxon>
        <taxon>Paracoccaceae</taxon>
        <taxon>Thioclava</taxon>
    </lineage>
</organism>
<dbReference type="EMBL" id="AUNB01000028">
    <property type="protein sequence ID" value="KEO59883.1"/>
    <property type="molecule type" value="Genomic_DNA"/>
</dbReference>
<proteinExistence type="predicted"/>
<protein>
    <recommendedName>
        <fullName evidence="3">Glycosyl transferase family 1 domain-containing protein</fullName>
    </recommendedName>
</protein>
<comment type="caution">
    <text evidence="1">The sequence shown here is derived from an EMBL/GenBank/DDBJ whole genome shotgun (WGS) entry which is preliminary data.</text>
</comment>
<gene>
    <name evidence="1" type="ORF">DT23_15580</name>
</gene>
<dbReference type="Gene3D" id="3.40.50.2000">
    <property type="entry name" value="Glycogen Phosphorylase B"/>
    <property type="match status" value="2"/>
</dbReference>
<dbReference type="STRING" id="1353528.DT23_15580"/>
<dbReference type="OrthoDB" id="8549922at2"/>
<sequence length="389" mass="42824">MTASVCDVTLVTDPRFSGGTAQAFASDVRAFLGAGMRVGVHFHHSGQFFQDSDTDNRDLIALLALDGIEISPSRTQTLFLHNPQVFGAAQIAASERPLRLPKCERLFMVAHHPPFLGNGALCYDPVSTGRALGRCIGHARRMEWLPVSGLVRAQLRSFQPLIALAPEDWPNCFDITRWVPSRTRLSGPDIVIGRHGRAHPDKWPDTPAQIAASLPAGPHTQVQVLGADPEFFTARGIDTSDWVLLPFGAIDPVKFLDQLDLFSYFHSSGLREAFGRTVAEAMMMGLPCLLDQHLRPTFGANATYARPDEVPAMIERIRSDPAPHLDRAAQAAAWCRAQFSSTQVVARYTRLMAAASLRFERGDRSSPPGVTLKKWVGFHRRARSTRIAT</sequence>
<dbReference type="SUPFAM" id="SSF53756">
    <property type="entry name" value="UDP-Glycosyltransferase/glycogen phosphorylase"/>
    <property type="match status" value="1"/>
</dbReference>
<dbReference type="Proteomes" id="UP000027471">
    <property type="component" value="Unassembled WGS sequence"/>
</dbReference>
<evidence type="ECO:0000313" key="2">
    <source>
        <dbReference type="Proteomes" id="UP000027471"/>
    </source>
</evidence>
<dbReference type="AlphaFoldDB" id="A0A074JWA0"/>
<accession>A0A074JWA0</accession>
<evidence type="ECO:0008006" key="3">
    <source>
        <dbReference type="Google" id="ProtNLM"/>
    </source>
</evidence>
<keyword evidence="2" id="KW-1185">Reference proteome</keyword>
<dbReference type="eggNOG" id="COG0438">
    <property type="taxonomic scope" value="Bacteria"/>
</dbReference>
<evidence type="ECO:0000313" key="1">
    <source>
        <dbReference type="EMBL" id="KEO59883.1"/>
    </source>
</evidence>